<keyword evidence="1" id="KW-0614">Plasmid</keyword>
<geneLocation type="plasmid" evidence="1 2">
    <name>pLPU83d</name>
</geneLocation>
<dbReference type="HOGENOM" id="CLU_2555957_0_0_5"/>
<dbReference type="Proteomes" id="UP000019443">
    <property type="component" value="Plasmid pLPU83d"/>
</dbReference>
<reference evidence="1" key="1">
    <citation type="submission" date="2013-11" db="EMBL/GenBank/DDBJ databases">
        <title>Draft genome sequence of the broad-host-range Rhizobium sp. LPU83 strain, a member of the low-genetic diversity Oregon-like Rhizobium sp. group.</title>
        <authorList>
            <person name="Wibberg D."/>
            <person name="Puehler A."/>
            <person name="Schlueter A."/>
        </authorList>
    </citation>
    <scope>NUCLEOTIDE SEQUENCE [LARGE SCALE GENOMIC DNA]</scope>
    <source>
        <strain evidence="1">LPU83</strain>
        <plasmid evidence="1">pLPU83d</plasmid>
    </source>
</reference>
<accession>W6RQA1</accession>
<organism evidence="1 2">
    <name type="scientific">Rhizobium favelukesii</name>
    <dbReference type="NCBI Taxonomy" id="348824"/>
    <lineage>
        <taxon>Bacteria</taxon>
        <taxon>Pseudomonadati</taxon>
        <taxon>Pseudomonadota</taxon>
        <taxon>Alphaproteobacteria</taxon>
        <taxon>Hyphomicrobiales</taxon>
        <taxon>Rhizobiaceae</taxon>
        <taxon>Rhizobium/Agrobacterium group</taxon>
        <taxon>Rhizobium</taxon>
    </lineage>
</organism>
<dbReference type="EMBL" id="HG916855">
    <property type="protein sequence ID" value="CDM62355.1"/>
    <property type="molecule type" value="Genomic_DNA"/>
</dbReference>
<evidence type="ECO:0000313" key="1">
    <source>
        <dbReference type="EMBL" id="CDM62355.1"/>
    </source>
</evidence>
<keyword evidence="2" id="KW-1185">Reference proteome</keyword>
<dbReference type="PATRIC" id="fig|348824.6.peg.6668"/>
<evidence type="ECO:0000313" key="2">
    <source>
        <dbReference type="Proteomes" id="UP000019443"/>
    </source>
</evidence>
<sequence>MLGVFGMRFFFRYGSAGGEVIDDPEGRGWPWRGKGGIYSGTPWPSSMTPAISCAKWHLRACCAIRTVEACRHGRSRELEIGN</sequence>
<dbReference type="KEGG" id="rhl:LPU83_pLPU83d_0985"/>
<gene>
    <name evidence="1" type="ORF">LPU83_pLPU83d_0985</name>
</gene>
<proteinExistence type="predicted"/>
<dbReference type="AlphaFoldDB" id="W6RQA1"/>
<name>W6RQA1_9HYPH</name>
<protein>
    <submittedName>
        <fullName evidence="1">Uncharacterized protein</fullName>
    </submittedName>
</protein>